<evidence type="ECO:0000313" key="2">
    <source>
        <dbReference type="WBParaSite" id="ALUE_0000037401-mRNA-1"/>
    </source>
</evidence>
<keyword evidence="1" id="KW-1185">Reference proteome</keyword>
<reference evidence="2" key="1">
    <citation type="submission" date="2017-02" db="UniProtKB">
        <authorList>
            <consortium name="WormBaseParasite"/>
        </authorList>
    </citation>
    <scope>IDENTIFICATION</scope>
</reference>
<accession>A0A0M3HFS9</accession>
<dbReference type="AlphaFoldDB" id="A0A0M3HFS9"/>
<sequence length="97" mass="10937">MLSSSIFCTSTKSAICCNSRRPILKCERRDESTIIPSQSDSQSTRIIAFVRCEETLIRPTLKTVNRRIVANKYFNCYSVIMFAILLETAQAAGKLIL</sequence>
<proteinExistence type="predicted"/>
<name>A0A0M3HFS9_ASCLU</name>
<evidence type="ECO:0000313" key="1">
    <source>
        <dbReference type="Proteomes" id="UP000036681"/>
    </source>
</evidence>
<organism evidence="1 2">
    <name type="scientific">Ascaris lumbricoides</name>
    <name type="common">Giant roundworm</name>
    <dbReference type="NCBI Taxonomy" id="6252"/>
    <lineage>
        <taxon>Eukaryota</taxon>
        <taxon>Metazoa</taxon>
        <taxon>Ecdysozoa</taxon>
        <taxon>Nematoda</taxon>
        <taxon>Chromadorea</taxon>
        <taxon>Rhabditida</taxon>
        <taxon>Spirurina</taxon>
        <taxon>Ascaridomorpha</taxon>
        <taxon>Ascaridoidea</taxon>
        <taxon>Ascarididae</taxon>
        <taxon>Ascaris</taxon>
    </lineage>
</organism>
<dbReference type="Proteomes" id="UP000036681">
    <property type="component" value="Unplaced"/>
</dbReference>
<dbReference type="WBParaSite" id="ALUE_0000037401-mRNA-1">
    <property type="protein sequence ID" value="ALUE_0000037401-mRNA-1"/>
    <property type="gene ID" value="ALUE_0000037401"/>
</dbReference>
<protein>
    <submittedName>
        <fullName evidence="2">Secreted protein</fullName>
    </submittedName>
</protein>